<dbReference type="EMBL" id="CVVU01000270">
    <property type="protein sequence ID" value="CRQ08309.1"/>
    <property type="molecule type" value="Genomic_DNA"/>
</dbReference>
<dbReference type="Pfam" id="PF09084">
    <property type="entry name" value="NMT1"/>
    <property type="match status" value="1"/>
</dbReference>
<proteinExistence type="inferred from homology"/>
<keyword evidence="3" id="KW-0813">Transport</keyword>
<evidence type="ECO:0000256" key="6">
    <source>
        <dbReference type="ARBA" id="ARBA00070228"/>
    </source>
</evidence>
<evidence type="ECO:0000313" key="11">
    <source>
        <dbReference type="EMBL" id="OTI61911.1"/>
    </source>
</evidence>
<dbReference type="Proteomes" id="UP000284767">
    <property type="component" value="Unassembled WGS sequence"/>
</dbReference>
<dbReference type="GO" id="GO:0042626">
    <property type="term" value="F:ATPase-coupled transmembrane transporter activity"/>
    <property type="evidence" value="ECO:0007669"/>
    <property type="project" value="InterPro"/>
</dbReference>
<dbReference type="EMBL" id="KT454971">
    <property type="protein sequence ID" value="ALI59125.1"/>
    <property type="molecule type" value="Genomic_DNA"/>
</dbReference>
<dbReference type="RefSeq" id="WP_003097598.1">
    <property type="nucleotide sequence ID" value="NZ_AP014839.1"/>
</dbReference>
<evidence type="ECO:0000313" key="9">
    <source>
        <dbReference type="EMBL" id="CRQ08309.1"/>
    </source>
</evidence>
<accession>A0A1S1C9Z1</accession>
<dbReference type="InterPro" id="IPR015168">
    <property type="entry name" value="SsuA/THI5"/>
</dbReference>
<dbReference type="Proteomes" id="UP000194857">
    <property type="component" value="Unassembled WGS sequence"/>
</dbReference>
<dbReference type="Gene3D" id="3.40.190.10">
    <property type="entry name" value="Periplasmic binding protein-like II"/>
    <property type="match status" value="2"/>
</dbReference>
<dbReference type="SUPFAM" id="SSF53850">
    <property type="entry name" value="Periplasmic binding protein-like II"/>
    <property type="match status" value="1"/>
</dbReference>
<dbReference type="EMBL" id="NSNE01000016">
    <property type="protein sequence ID" value="RPM10236.1"/>
    <property type="molecule type" value="Genomic_DNA"/>
</dbReference>
<protein>
    <recommendedName>
        <fullName evidence="6">Putative aliphatic sulfonates-binding protein</fullName>
    </recommendedName>
</protein>
<dbReference type="FunFam" id="3.40.190.10:FF:000050">
    <property type="entry name" value="Sulfonate ABC transporter substrate-binding protein"/>
    <property type="match status" value="1"/>
</dbReference>
<name>A0A0F6RSA9_PSEAI</name>
<evidence type="ECO:0000256" key="5">
    <source>
        <dbReference type="ARBA" id="ARBA00055538"/>
    </source>
</evidence>
<evidence type="ECO:0000313" key="14">
    <source>
        <dbReference type="Proteomes" id="UP000194857"/>
    </source>
</evidence>
<dbReference type="PATRIC" id="fig|287.1479.peg.904"/>
<evidence type="ECO:0000313" key="12">
    <source>
        <dbReference type="EMBL" id="RPM10236.1"/>
    </source>
</evidence>
<reference evidence="8" key="3">
    <citation type="submission" date="2015-08" db="EMBL/GenBank/DDBJ databases">
        <title>Pseudomonas aeruginosa strain CCBH4851 chromosome region.</title>
        <authorList>
            <person name="Silveira M.C."/>
            <person name="Carvalho-Assef A.P.D."/>
            <person name="Albano R.M."/>
        </authorList>
    </citation>
    <scope>NUCLEOTIDE SEQUENCE</scope>
    <source>
        <strain evidence="8">CCBH4851</strain>
    </source>
</reference>
<evidence type="ECO:0000256" key="3">
    <source>
        <dbReference type="ARBA" id="ARBA00022448"/>
    </source>
</evidence>
<reference evidence="9" key="2">
    <citation type="submission" date="2015-06" db="EMBL/GenBank/DDBJ databases">
        <authorList>
            <person name="Radhakrishnan R."/>
            <person name="Underwood A."/>
            <person name="Al-Shahib A."/>
        </authorList>
    </citation>
    <scope>NUCLEOTIDE SEQUENCE</scope>
    <source>
        <strain evidence="9">P19_London_7_VIM_2_05_10</strain>
    </source>
</reference>
<dbReference type="SMART" id="SM00062">
    <property type="entry name" value="PBPb"/>
    <property type="match status" value="1"/>
</dbReference>
<accession>A0A0F6RSA9</accession>
<reference evidence="11 14" key="4">
    <citation type="submission" date="2017-05" db="EMBL/GenBank/DDBJ databases">
        <authorList>
            <person name="Song R."/>
            <person name="Chenine A.L."/>
            <person name="Ruprecht R.M."/>
        </authorList>
    </citation>
    <scope>NUCLEOTIDE SEQUENCE [LARGE SCALE GENOMIC DNA]</scope>
    <source>
        <strain evidence="11 14">S567_C10_BS</strain>
    </source>
</reference>
<dbReference type="InterPro" id="IPR001638">
    <property type="entry name" value="Solute-binding_3/MltF_N"/>
</dbReference>
<evidence type="ECO:0000313" key="15">
    <source>
        <dbReference type="Proteomes" id="UP000284767"/>
    </source>
</evidence>
<evidence type="ECO:0000313" key="13">
    <source>
        <dbReference type="Proteomes" id="UP000045039"/>
    </source>
</evidence>
<evidence type="ECO:0000256" key="1">
    <source>
        <dbReference type="ARBA" id="ARBA00004418"/>
    </source>
</evidence>
<dbReference type="AlphaFoldDB" id="A0A0F6RSA9"/>
<keyword evidence="4" id="KW-0732">Signal</keyword>
<reference evidence="10" key="7">
    <citation type="submission" date="2020-01" db="EMBL/GenBank/DDBJ databases">
        <title>Bacteria Cultured from War Wounds Associated with the Conflict in Eastern Ukraine.</title>
        <authorList>
            <person name="Snesrud E."/>
            <person name="Galac M.R."/>
            <person name="Mc Gann P."/>
            <person name="Valentine K."/>
            <person name="Viacheslav K."/>
        </authorList>
    </citation>
    <scope>NUCLEOTIDE SEQUENCE</scope>
    <source>
        <strain evidence="10">VNMU148</strain>
    </source>
</reference>
<dbReference type="PANTHER" id="PTHR30024">
    <property type="entry name" value="ALIPHATIC SULFONATES-BINDING PROTEIN-RELATED"/>
    <property type="match status" value="1"/>
</dbReference>
<evidence type="ECO:0000256" key="4">
    <source>
        <dbReference type="ARBA" id="ARBA00022729"/>
    </source>
</evidence>
<feature type="domain" description="Solute-binding protein family 3/N-terminal" evidence="7">
    <location>
        <begin position="30"/>
        <end position="248"/>
    </location>
</feature>
<evidence type="ECO:0000313" key="10">
    <source>
        <dbReference type="EMBL" id="MZZ12868.1"/>
    </source>
</evidence>
<dbReference type="EMBL" id="NFFZ01000006">
    <property type="protein sequence ID" value="OTI61911.1"/>
    <property type="molecule type" value="Genomic_DNA"/>
</dbReference>
<dbReference type="GO" id="GO:0016020">
    <property type="term" value="C:membrane"/>
    <property type="evidence" value="ECO:0007669"/>
    <property type="project" value="InterPro"/>
</dbReference>
<dbReference type="InterPro" id="IPR010067">
    <property type="entry name" value="ABC_SsuA_sub-bd"/>
</dbReference>
<comment type="function">
    <text evidence="5">Part of a binding-protein-dependent transport system for aliphatic sulfonates. Putative binding protein.</text>
</comment>
<reference evidence="13" key="1">
    <citation type="submission" date="2015-06" db="EMBL/GenBank/DDBJ databases">
        <authorList>
            <person name="Radhakrishnan Rajesh"/>
            <person name="Underwood Anthony"/>
            <person name="Al-Shahib Ali"/>
        </authorList>
    </citation>
    <scope>NUCLEOTIDE SEQUENCE [LARGE SCALE GENOMIC DNA]</scope>
    <source>
        <strain evidence="13">P19_London_7_VIM_2_05_10</strain>
    </source>
</reference>
<sequence length="319" mass="34658">MSRPFLRRLAIVFAASVVLSGIGGAQAEEVLRIGFQKSSTLLTLIRSQGTFERELARQGIRVSWHEFPSGLPLLESLNVGNVDLSADVADTVPVFAQAAGARLTYFARETPSPAAQAILVGEHSPLKSLAELKGKRIAVTKAAGSHYLLIAALASAGLEFSDIQPAYLTPADGRAAFENGKVDAWVTWDPYVASAQRQQRARVLADGQGLASYQRYYLASSDYARKHPEVLQQVFAELQRTGRWLKSHPADAAKVLGPLWGNLDAATVEQANARRSYDVQPVSADGLDEQQRIADAFHAQGLLPKPVDARAVEVWQPRH</sequence>
<evidence type="ECO:0000259" key="7">
    <source>
        <dbReference type="SMART" id="SM00062"/>
    </source>
</evidence>
<dbReference type="Proteomes" id="UP000045039">
    <property type="component" value="Unassembled WGS sequence"/>
</dbReference>
<dbReference type="Proteomes" id="UP000644192">
    <property type="component" value="Unassembled WGS sequence"/>
</dbReference>
<reference evidence="12 15" key="5">
    <citation type="submission" date="2017-08" db="EMBL/GenBank/DDBJ databases">
        <authorList>
            <person name="Feschi L."/>
            <person name="Jeukens J."/>
            <person name="Emond-Rheault J.-G."/>
            <person name="Kukavica-Ibrulj I."/>
            <person name="Boyle B."/>
            <person name="Levesque R.C."/>
        </authorList>
    </citation>
    <scope>NUCLEOTIDE SEQUENCE [LARGE SCALE GENOMIC DNA]</scope>
    <source>
        <strain evidence="12 15">PA-W36</strain>
    </source>
</reference>
<evidence type="ECO:0000256" key="2">
    <source>
        <dbReference type="ARBA" id="ARBA00010742"/>
    </source>
</evidence>
<comment type="subcellular location">
    <subcellularLocation>
        <location evidence="1">Periplasm</location>
    </subcellularLocation>
</comment>
<dbReference type="NCBIfam" id="TIGR01728">
    <property type="entry name" value="SsuA_fam"/>
    <property type="match status" value="1"/>
</dbReference>
<dbReference type="GO" id="GO:0042597">
    <property type="term" value="C:periplasmic space"/>
    <property type="evidence" value="ECO:0007669"/>
    <property type="project" value="UniProtKB-SubCell"/>
</dbReference>
<comment type="similarity">
    <text evidence="2">Belongs to the bacterial solute-binding protein SsuA/TauA family.</text>
</comment>
<gene>
    <name evidence="8" type="primary">ssuA_1</name>
    <name evidence="9" type="synonym">ssuA_5</name>
    <name evidence="11" type="ORF">CAZ10_14610</name>
    <name evidence="8" type="ORF">CCBH4851_00423</name>
    <name evidence="10" type="ORF">GUL26_11480</name>
    <name evidence="12" type="ORF">IPC1295_23810</name>
    <name evidence="9" type="ORF">PAERUG_P19_London_7_VIM_2_05_10_06666</name>
</gene>
<organism evidence="11 14">
    <name type="scientific">Pseudomonas aeruginosa</name>
    <dbReference type="NCBI Taxonomy" id="287"/>
    <lineage>
        <taxon>Bacteria</taxon>
        <taxon>Pseudomonadati</taxon>
        <taxon>Pseudomonadota</taxon>
        <taxon>Gammaproteobacteria</taxon>
        <taxon>Pseudomonadales</taxon>
        <taxon>Pseudomonadaceae</taxon>
        <taxon>Pseudomonas</taxon>
    </lineage>
</organism>
<reference evidence="12 15" key="6">
    <citation type="submission" date="2019-01" db="EMBL/GenBank/DDBJ databases">
        <title>The Pseudomonas aeruginosa pan-genome provides new insights on its population structure, horizontal gene transfer and pathogenicity.</title>
        <authorList>
            <person name="Freschi L."/>
            <person name="Vincent A.T."/>
            <person name="Jeukens J."/>
            <person name="Emond-Rheault J.-G."/>
            <person name="Kukavica-Ibrulj I."/>
            <person name="Dupont M.-J."/>
            <person name="Charette S.J."/>
            <person name="Boyle B."/>
            <person name="Levesque R.C."/>
        </authorList>
    </citation>
    <scope>NUCLEOTIDE SEQUENCE [LARGE SCALE GENOMIC DNA]</scope>
    <source>
        <strain evidence="12 15">PA-W36</strain>
    </source>
</reference>
<dbReference type="PANTHER" id="PTHR30024:SF42">
    <property type="entry name" value="ALIPHATIC SULFONATES-BINDING PROTEIN-RELATED"/>
    <property type="match status" value="1"/>
</dbReference>
<evidence type="ECO:0000313" key="8">
    <source>
        <dbReference type="EMBL" id="ALI59125.1"/>
    </source>
</evidence>
<dbReference type="EMBL" id="WXZT01000006">
    <property type="protein sequence ID" value="MZZ12868.1"/>
    <property type="molecule type" value="Genomic_DNA"/>
</dbReference>